<comment type="function">
    <text evidence="2">Purine salvage pathway enzyme that catalyzes the transfer of the ribosyl-5-phosphate group from 5-phospho-alpha-D-ribose 1-diphosphate (PRPP) to the N9 position of the 6-oxopurines hypoxanthine and guanine to form the corresponding ribonucleotides IMP (inosine 5'-monophosphate) and GMP (guanosine 5'-monophosphate), with the release of PPi.</text>
</comment>
<evidence type="ECO:0000256" key="6">
    <source>
        <dbReference type="ARBA" id="ARBA00008391"/>
    </source>
</evidence>
<keyword evidence="10 16" id="KW-0479">Metal-binding</keyword>
<organism evidence="18 19">
    <name type="scientific">Geochorda subterranea</name>
    <dbReference type="NCBI Taxonomy" id="3109564"/>
    <lineage>
        <taxon>Bacteria</taxon>
        <taxon>Bacillati</taxon>
        <taxon>Bacillota</taxon>
        <taxon>Limnochordia</taxon>
        <taxon>Limnochordales</taxon>
        <taxon>Geochordaceae</taxon>
        <taxon>Geochorda</taxon>
    </lineage>
</organism>
<evidence type="ECO:0000259" key="17">
    <source>
        <dbReference type="Pfam" id="PF00156"/>
    </source>
</evidence>
<dbReference type="InterPro" id="IPR000836">
    <property type="entry name" value="PRTase_dom"/>
</dbReference>
<proteinExistence type="inferred from homology"/>
<keyword evidence="9 16" id="KW-0808">Transferase</keyword>
<evidence type="ECO:0000256" key="7">
    <source>
        <dbReference type="ARBA" id="ARBA00022490"/>
    </source>
</evidence>
<comment type="similarity">
    <text evidence="6 16">Belongs to the purine/pyrimidine phosphoribosyltransferase family.</text>
</comment>
<comment type="subcellular location">
    <subcellularLocation>
        <location evidence="3 16">Cytoplasm</location>
    </subcellularLocation>
</comment>
<evidence type="ECO:0000256" key="10">
    <source>
        <dbReference type="ARBA" id="ARBA00022723"/>
    </source>
</evidence>
<dbReference type="PANTHER" id="PTHR43340:SF1">
    <property type="entry name" value="HYPOXANTHINE PHOSPHORIBOSYLTRANSFERASE"/>
    <property type="match status" value="1"/>
</dbReference>
<dbReference type="PANTHER" id="PTHR43340">
    <property type="entry name" value="HYPOXANTHINE-GUANINE PHOSPHORIBOSYLTRANSFERASE"/>
    <property type="match status" value="1"/>
</dbReference>
<evidence type="ECO:0000313" key="18">
    <source>
        <dbReference type="EMBL" id="WRP15398.1"/>
    </source>
</evidence>
<dbReference type="Pfam" id="PF00156">
    <property type="entry name" value="Pribosyltran"/>
    <property type="match status" value="1"/>
</dbReference>
<reference evidence="19" key="1">
    <citation type="submission" date="2023-12" db="EMBL/GenBank/DDBJ databases">
        <title>Novel isolates from deep terrestrial aquifers shed light on the physiology and ecology of the class Limnochordia.</title>
        <authorList>
            <person name="Karnachuk O.V."/>
            <person name="Lukina A.P."/>
            <person name="Avakyan M.R."/>
            <person name="Kadnikov V."/>
            <person name="Begmatov S."/>
            <person name="Beletsky A.V."/>
            <person name="Mardanov A.V."/>
            <person name="Ravin N.V."/>
        </authorList>
    </citation>
    <scope>NUCLEOTIDE SEQUENCE [LARGE SCALE GENOMIC DNA]</scope>
    <source>
        <strain evidence="19">LN</strain>
    </source>
</reference>
<evidence type="ECO:0000256" key="4">
    <source>
        <dbReference type="ARBA" id="ARBA00004669"/>
    </source>
</evidence>
<dbReference type="InterPro" id="IPR050408">
    <property type="entry name" value="HGPRT"/>
</dbReference>
<dbReference type="InterPro" id="IPR005904">
    <property type="entry name" value="Hxn_phspho_trans"/>
</dbReference>
<dbReference type="EMBL" id="CP141614">
    <property type="protein sequence ID" value="WRP15398.1"/>
    <property type="molecule type" value="Genomic_DNA"/>
</dbReference>
<keyword evidence="12 16" id="KW-0547">Nucleotide-binding</keyword>
<keyword evidence="11 16" id="KW-0660">Purine salvage</keyword>
<dbReference type="InterPro" id="IPR029057">
    <property type="entry name" value="PRTase-like"/>
</dbReference>
<evidence type="ECO:0000256" key="11">
    <source>
        <dbReference type="ARBA" id="ARBA00022726"/>
    </source>
</evidence>
<dbReference type="EC" id="2.4.2.8" evidence="16"/>
<evidence type="ECO:0000256" key="2">
    <source>
        <dbReference type="ARBA" id="ARBA00002049"/>
    </source>
</evidence>
<sequence length="231" mass="25597">MWRRGVGWRSRGGWAGRAAGGGSGIMEQDEPVTLDRAAHASARALASPLLDDVQEVLVSEQHIARRVQALGQQISADYRGREPVLIGILKGAVLFLSDLLRALTIHASVDFMAISSYGTGTQSSGVVRILKDLDHPIAGRDVLIVEDIVDTGLTIRYLLDNLRSRRPASLRVCVLLDKRERRQIPVELDYVGFEIPDRFVVGYGLDYAERYRNLPFIGVLRPEVIRDQGGR</sequence>
<comment type="catalytic activity">
    <reaction evidence="14">
        <text>GMP + diphosphate = guanine + 5-phospho-alpha-D-ribose 1-diphosphate</text>
        <dbReference type="Rhea" id="RHEA:25424"/>
        <dbReference type="ChEBI" id="CHEBI:16235"/>
        <dbReference type="ChEBI" id="CHEBI:33019"/>
        <dbReference type="ChEBI" id="CHEBI:58017"/>
        <dbReference type="ChEBI" id="CHEBI:58115"/>
        <dbReference type="EC" id="2.4.2.8"/>
    </reaction>
    <physiologicalReaction direction="right-to-left" evidence="14">
        <dbReference type="Rhea" id="RHEA:25426"/>
    </physiologicalReaction>
</comment>
<comment type="pathway">
    <text evidence="5">Purine metabolism; GMP biosynthesis via salvage pathway; GMP from guanine: step 1/1.</text>
</comment>
<comment type="pathway">
    <text evidence="4 16">Purine metabolism; IMP biosynthesis via salvage pathway; IMP from hypoxanthine: step 1/1.</text>
</comment>
<gene>
    <name evidence="18" type="primary">hpt</name>
    <name evidence="18" type="ORF">VLY81_04325</name>
</gene>
<comment type="cofactor">
    <cofactor evidence="1 16">
        <name>Mg(2+)</name>
        <dbReference type="ChEBI" id="CHEBI:18420"/>
    </cofactor>
</comment>
<keyword evidence="8 16" id="KW-0328">Glycosyltransferase</keyword>
<dbReference type="NCBIfam" id="TIGR01203">
    <property type="entry name" value="HGPRTase"/>
    <property type="match status" value="1"/>
</dbReference>
<dbReference type="Proteomes" id="UP001333102">
    <property type="component" value="Chromosome"/>
</dbReference>
<evidence type="ECO:0000256" key="3">
    <source>
        <dbReference type="ARBA" id="ARBA00004496"/>
    </source>
</evidence>
<evidence type="ECO:0000256" key="13">
    <source>
        <dbReference type="ARBA" id="ARBA00022842"/>
    </source>
</evidence>
<comment type="catalytic activity">
    <reaction evidence="15">
        <text>IMP + diphosphate = hypoxanthine + 5-phospho-alpha-D-ribose 1-diphosphate</text>
        <dbReference type="Rhea" id="RHEA:17973"/>
        <dbReference type="ChEBI" id="CHEBI:17368"/>
        <dbReference type="ChEBI" id="CHEBI:33019"/>
        <dbReference type="ChEBI" id="CHEBI:58017"/>
        <dbReference type="ChEBI" id="CHEBI:58053"/>
        <dbReference type="EC" id="2.4.2.8"/>
    </reaction>
    <physiologicalReaction direction="right-to-left" evidence="15">
        <dbReference type="Rhea" id="RHEA:17975"/>
    </physiologicalReaction>
</comment>
<evidence type="ECO:0000256" key="12">
    <source>
        <dbReference type="ARBA" id="ARBA00022741"/>
    </source>
</evidence>
<evidence type="ECO:0000313" key="19">
    <source>
        <dbReference type="Proteomes" id="UP001333102"/>
    </source>
</evidence>
<keyword evidence="19" id="KW-1185">Reference proteome</keyword>
<evidence type="ECO:0000256" key="9">
    <source>
        <dbReference type="ARBA" id="ARBA00022679"/>
    </source>
</evidence>
<evidence type="ECO:0000256" key="1">
    <source>
        <dbReference type="ARBA" id="ARBA00001946"/>
    </source>
</evidence>
<evidence type="ECO:0000256" key="15">
    <source>
        <dbReference type="ARBA" id="ARBA00049402"/>
    </source>
</evidence>
<dbReference type="SUPFAM" id="SSF53271">
    <property type="entry name" value="PRTase-like"/>
    <property type="match status" value="1"/>
</dbReference>
<dbReference type="GO" id="GO:0016757">
    <property type="term" value="F:glycosyltransferase activity"/>
    <property type="evidence" value="ECO:0007669"/>
    <property type="project" value="UniProtKB-KW"/>
</dbReference>
<name>A0ABZ1BRU4_9FIRM</name>
<protein>
    <recommendedName>
        <fullName evidence="16">Hypoxanthine phosphoribosyltransferase</fullName>
        <ecNumber evidence="16">2.4.2.8</ecNumber>
    </recommendedName>
</protein>
<feature type="domain" description="Phosphoribosyltransferase" evidence="17">
    <location>
        <begin position="59"/>
        <end position="207"/>
    </location>
</feature>
<dbReference type="CDD" id="cd06223">
    <property type="entry name" value="PRTases_typeI"/>
    <property type="match status" value="1"/>
</dbReference>
<accession>A0ABZ1BRU4</accession>
<dbReference type="Gene3D" id="3.40.50.2020">
    <property type="match status" value="1"/>
</dbReference>
<keyword evidence="13 16" id="KW-0460">Magnesium</keyword>
<evidence type="ECO:0000256" key="8">
    <source>
        <dbReference type="ARBA" id="ARBA00022676"/>
    </source>
</evidence>
<evidence type="ECO:0000256" key="14">
    <source>
        <dbReference type="ARBA" id="ARBA00048811"/>
    </source>
</evidence>
<keyword evidence="7 16" id="KW-0963">Cytoplasm</keyword>
<evidence type="ECO:0000256" key="16">
    <source>
        <dbReference type="RuleBase" id="RU364099"/>
    </source>
</evidence>
<evidence type="ECO:0000256" key="5">
    <source>
        <dbReference type="ARBA" id="ARBA00004676"/>
    </source>
</evidence>